<dbReference type="InterPro" id="IPR045079">
    <property type="entry name" value="Oxoprolinase-like"/>
</dbReference>
<reference evidence="6 7" key="2">
    <citation type="submission" date="2015-01" db="EMBL/GenBank/DDBJ databases">
        <title>Complete genome sequence of Pyrinomonas methylaliphatogenes type strain K22T.</title>
        <authorList>
            <person name="Lee K.C.Y."/>
            <person name="Power J.F."/>
            <person name="Dunfield P.F."/>
            <person name="Morgan X.C."/>
            <person name="Huttenhower C."/>
            <person name="Stott M.B."/>
        </authorList>
    </citation>
    <scope>NUCLEOTIDE SEQUENCE [LARGE SCALE GENOMIC DNA]</scope>
    <source>
        <strain evidence="6 7">K22</strain>
    </source>
</reference>
<sequence length="689" mass="74946">MSLAFDRKDRKLNRMPKLPARQPKRPRRGIVRVGVDAGGTFTDFIYSIGNEIRIFKLPSTPHDPSRAVLEGVRRICSELQLAPDEIEVVHGTTVGTNALLERRGARVAFVTTHGFEDLLIIGRQARPHLYDLNVTRPQPLVADGLSLGVRERTAADGTTLEPLDDDQVKEIVRRLREAKVEAVAVCLLFSFANPAHERKIAAALSALGVPLSVSHRILPEYREYERASTTVANAYLQPLMSRYIERLGRDVPRLRIMQSSGGSIGAETAATEPVRTVLSGPAGGVVGALHVARPIGARDIITFDMGGTSTDVALCADGEVHTTREMVVSGIPIAIPCFEIHTVGAGGGSVARVDRGGSLRVGPESAGADPGPACYGKSDLPTVTDANLVLGRFGDGALLGGAFPLDVGRARSAIEALARELSAAASRKVSVEEAALGILRVVNANMERAIRAVSVERGHDPRRFTLVTFGGAGGLHAVALARALRIPRVIVPRDPGALSAFGVLAADVVREQTRTVMLCEERFADIEALFRELEEQNARALEREGFARQKHTRFLAARYRGQSFELELRWRPKMNPAKTFHRAHEMRYGYARRGSPVEIVSVRVRSVGIVEKIAEQKAKRMRARRASAQRVNVIFDDGARPCNLYRREDLSPGARLVAPCIVTEYSSTTLIPAGARAYVDRFGNLVIEP</sequence>
<proteinExistence type="predicted"/>
<dbReference type="Pfam" id="PF01968">
    <property type="entry name" value="Hydantoinase_A"/>
    <property type="match status" value="1"/>
</dbReference>
<dbReference type="AlphaFoldDB" id="A0A0B6WZJ0"/>
<dbReference type="InterPro" id="IPR008040">
    <property type="entry name" value="Hydant_A_N"/>
</dbReference>
<evidence type="ECO:0000259" key="4">
    <source>
        <dbReference type="Pfam" id="PF05378"/>
    </source>
</evidence>
<feature type="domain" description="Hydantoinase/oxoprolinase N-terminal" evidence="4">
    <location>
        <begin position="32"/>
        <end position="205"/>
    </location>
</feature>
<feature type="domain" description="Hydantoinase A/oxoprolinase" evidence="3">
    <location>
        <begin position="226"/>
        <end position="511"/>
    </location>
</feature>
<accession>A0A0B6WZJ0</accession>
<dbReference type="InterPro" id="IPR002821">
    <property type="entry name" value="Hydantoinase_A"/>
</dbReference>
<keyword evidence="7" id="KW-1185">Reference proteome</keyword>
<gene>
    <name evidence="6" type="ORF">PYK22_02557</name>
</gene>
<dbReference type="GO" id="GO:0005829">
    <property type="term" value="C:cytosol"/>
    <property type="evidence" value="ECO:0007669"/>
    <property type="project" value="TreeGrafter"/>
</dbReference>
<feature type="coiled-coil region" evidence="1">
    <location>
        <begin position="516"/>
        <end position="543"/>
    </location>
</feature>
<evidence type="ECO:0000259" key="5">
    <source>
        <dbReference type="Pfam" id="PF19278"/>
    </source>
</evidence>
<dbReference type="SUPFAM" id="SSF53067">
    <property type="entry name" value="Actin-like ATPase domain"/>
    <property type="match status" value="1"/>
</dbReference>
<feature type="domain" description="Acetophenone carboxylase-like C-terminal" evidence="5">
    <location>
        <begin position="524"/>
        <end position="682"/>
    </location>
</feature>
<dbReference type="PANTHER" id="PTHR11365:SF23">
    <property type="entry name" value="HYPOTHETICAL 5-OXOPROLINASE (EUROFUNG)-RELATED"/>
    <property type="match status" value="1"/>
</dbReference>
<organism evidence="6 7">
    <name type="scientific">Pyrinomonas methylaliphatogenes</name>
    <dbReference type="NCBI Taxonomy" id="454194"/>
    <lineage>
        <taxon>Bacteria</taxon>
        <taxon>Pseudomonadati</taxon>
        <taxon>Acidobacteriota</taxon>
        <taxon>Blastocatellia</taxon>
        <taxon>Blastocatellales</taxon>
        <taxon>Pyrinomonadaceae</taxon>
        <taxon>Pyrinomonas</taxon>
    </lineage>
</organism>
<dbReference type="GO" id="GO:0017168">
    <property type="term" value="F:5-oxoprolinase (ATP-hydrolyzing) activity"/>
    <property type="evidence" value="ECO:0007669"/>
    <property type="project" value="TreeGrafter"/>
</dbReference>
<dbReference type="InterPro" id="IPR043129">
    <property type="entry name" value="ATPase_NBD"/>
</dbReference>
<protein>
    <submittedName>
        <fullName evidence="6">N-methylhydantoinase A/acetone carboxylase, beta subunit</fullName>
        <ecNumber evidence="6">3.5.2.14</ecNumber>
    </submittedName>
</protein>
<dbReference type="EMBL" id="CBXV010000008">
    <property type="protein sequence ID" value="CDM66526.1"/>
    <property type="molecule type" value="Genomic_DNA"/>
</dbReference>
<dbReference type="Pfam" id="PF05378">
    <property type="entry name" value="Hydant_A_N"/>
    <property type="match status" value="1"/>
</dbReference>
<dbReference type="STRING" id="454194.PYK22_02557"/>
<dbReference type="GO" id="GO:0006749">
    <property type="term" value="P:glutathione metabolic process"/>
    <property type="evidence" value="ECO:0007669"/>
    <property type="project" value="TreeGrafter"/>
</dbReference>
<evidence type="ECO:0000313" key="6">
    <source>
        <dbReference type="EMBL" id="CDM66526.1"/>
    </source>
</evidence>
<dbReference type="PANTHER" id="PTHR11365">
    <property type="entry name" value="5-OXOPROLINASE RELATED"/>
    <property type="match status" value="1"/>
</dbReference>
<dbReference type="Proteomes" id="UP000031518">
    <property type="component" value="Unassembled WGS sequence"/>
</dbReference>
<keyword evidence="6" id="KW-0378">Hydrolase</keyword>
<evidence type="ECO:0000256" key="1">
    <source>
        <dbReference type="SAM" id="Coils"/>
    </source>
</evidence>
<feature type="region of interest" description="Disordered" evidence="2">
    <location>
        <begin position="1"/>
        <end position="27"/>
    </location>
</feature>
<evidence type="ECO:0000313" key="7">
    <source>
        <dbReference type="Proteomes" id="UP000031518"/>
    </source>
</evidence>
<evidence type="ECO:0000256" key="2">
    <source>
        <dbReference type="SAM" id="MobiDB-lite"/>
    </source>
</evidence>
<dbReference type="Pfam" id="PF19278">
    <property type="entry name" value="Hydant_A_C"/>
    <property type="match status" value="1"/>
</dbReference>
<name>A0A0B6WZJ0_9BACT</name>
<dbReference type="InterPro" id="IPR049517">
    <property type="entry name" value="ACX-like_C"/>
</dbReference>
<dbReference type="GO" id="GO:0047423">
    <property type="term" value="F:N-methylhydantoinase (ATP-hydrolyzing) activity"/>
    <property type="evidence" value="ECO:0007669"/>
    <property type="project" value="UniProtKB-EC"/>
</dbReference>
<keyword evidence="1" id="KW-0175">Coiled coil</keyword>
<evidence type="ECO:0000259" key="3">
    <source>
        <dbReference type="Pfam" id="PF01968"/>
    </source>
</evidence>
<dbReference type="EC" id="3.5.2.14" evidence="6"/>
<reference evidence="6 7" key="1">
    <citation type="submission" date="2013-12" db="EMBL/GenBank/DDBJ databases">
        <authorList>
            <person name="Stott M."/>
        </authorList>
    </citation>
    <scope>NUCLEOTIDE SEQUENCE [LARGE SCALE GENOMIC DNA]</scope>
    <source>
        <strain evidence="6 7">K22</strain>
    </source>
</reference>